<organism evidence="5 6">
    <name type="scientific">Marihabitans asiaticum</name>
    <dbReference type="NCBI Taxonomy" id="415218"/>
    <lineage>
        <taxon>Bacteria</taxon>
        <taxon>Bacillati</taxon>
        <taxon>Actinomycetota</taxon>
        <taxon>Actinomycetes</taxon>
        <taxon>Micrococcales</taxon>
        <taxon>Intrasporangiaceae</taxon>
        <taxon>Marihabitans</taxon>
    </lineage>
</organism>
<dbReference type="PANTHER" id="PTHR30154:SF34">
    <property type="entry name" value="TRANSCRIPTIONAL REGULATOR AZLB"/>
    <property type="match status" value="1"/>
</dbReference>
<evidence type="ECO:0000259" key="4">
    <source>
        <dbReference type="PROSITE" id="PS50956"/>
    </source>
</evidence>
<dbReference type="Gene3D" id="1.10.10.10">
    <property type="entry name" value="Winged helix-like DNA-binding domain superfamily/Winged helix DNA-binding domain"/>
    <property type="match status" value="1"/>
</dbReference>
<dbReference type="GO" id="GO:0005829">
    <property type="term" value="C:cytosol"/>
    <property type="evidence" value="ECO:0007669"/>
    <property type="project" value="TreeGrafter"/>
</dbReference>
<dbReference type="InterPro" id="IPR036390">
    <property type="entry name" value="WH_DNA-bd_sf"/>
</dbReference>
<dbReference type="Proteomes" id="UP000315628">
    <property type="component" value="Unassembled WGS sequence"/>
</dbReference>
<dbReference type="Pfam" id="PF13412">
    <property type="entry name" value="HTH_24"/>
    <property type="match status" value="1"/>
</dbReference>
<dbReference type="InterPro" id="IPR019887">
    <property type="entry name" value="Tscrpt_reg_AsnC/Lrp_C"/>
</dbReference>
<feature type="domain" description="HTH asnC-type" evidence="4">
    <location>
        <begin position="6"/>
        <end position="92"/>
    </location>
</feature>
<comment type="caution">
    <text evidence="5">The sequence shown here is derived from an EMBL/GenBank/DDBJ whole genome shotgun (WGS) entry which is preliminary data.</text>
</comment>
<dbReference type="Gene3D" id="3.30.70.920">
    <property type="match status" value="1"/>
</dbReference>
<keyword evidence="1" id="KW-0805">Transcription regulation</keyword>
<accession>A0A560W7N9</accession>
<keyword evidence="6" id="KW-1185">Reference proteome</keyword>
<evidence type="ECO:0000313" key="5">
    <source>
        <dbReference type="EMBL" id="TWD13637.1"/>
    </source>
</evidence>
<name>A0A560W7N9_9MICO</name>
<dbReference type="EMBL" id="VIUW01000004">
    <property type="protein sequence ID" value="TWD13637.1"/>
    <property type="molecule type" value="Genomic_DNA"/>
</dbReference>
<dbReference type="PROSITE" id="PS50956">
    <property type="entry name" value="HTH_ASNC_2"/>
    <property type="match status" value="1"/>
</dbReference>
<evidence type="ECO:0000313" key="6">
    <source>
        <dbReference type="Proteomes" id="UP000315628"/>
    </source>
</evidence>
<reference evidence="5 6" key="1">
    <citation type="submission" date="2019-06" db="EMBL/GenBank/DDBJ databases">
        <title>Sequencing the genomes of 1000 actinobacteria strains.</title>
        <authorList>
            <person name="Klenk H.-P."/>
        </authorList>
    </citation>
    <scope>NUCLEOTIDE SEQUENCE [LARGE SCALE GENOMIC DNA]</scope>
    <source>
        <strain evidence="5 6">DSM 18935</strain>
    </source>
</reference>
<dbReference type="InterPro" id="IPR019888">
    <property type="entry name" value="Tscrpt_reg_AsnC-like"/>
</dbReference>
<dbReference type="AlphaFoldDB" id="A0A560W7N9"/>
<protein>
    <submittedName>
        <fullName evidence="5">DNA-binding Lrp family transcriptional regulator</fullName>
    </submittedName>
</protein>
<dbReference type="InterPro" id="IPR000485">
    <property type="entry name" value="AsnC-type_HTH_dom"/>
</dbReference>
<evidence type="ECO:0000256" key="3">
    <source>
        <dbReference type="ARBA" id="ARBA00023163"/>
    </source>
</evidence>
<dbReference type="PRINTS" id="PR00033">
    <property type="entry name" value="HTHASNC"/>
</dbReference>
<evidence type="ECO:0000256" key="1">
    <source>
        <dbReference type="ARBA" id="ARBA00023015"/>
    </source>
</evidence>
<dbReference type="PANTHER" id="PTHR30154">
    <property type="entry name" value="LEUCINE-RESPONSIVE REGULATORY PROTEIN"/>
    <property type="match status" value="1"/>
</dbReference>
<proteinExistence type="predicted"/>
<dbReference type="Pfam" id="PF01037">
    <property type="entry name" value="AsnC_trans_reg"/>
    <property type="match status" value="1"/>
</dbReference>
<evidence type="ECO:0000256" key="2">
    <source>
        <dbReference type="ARBA" id="ARBA00023125"/>
    </source>
</evidence>
<dbReference type="InterPro" id="IPR011008">
    <property type="entry name" value="Dimeric_a/b-barrel"/>
</dbReference>
<dbReference type="SMART" id="SM00344">
    <property type="entry name" value="HTH_ASNC"/>
    <property type="match status" value="1"/>
</dbReference>
<dbReference type="SUPFAM" id="SSF54909">
    <property type="entry name" value="Dimeric alpha+beta barrel"/>
    <property type="match status" value="1"/>
</dbReference>
<keyword evidence="3" id="KW-0804">Transcription</keyword>
<sequence length="145" mass="15829">MRMTALDDLDRRLISALRADGRESVTSLAQRLGVTRATVNARLRRLVDSGTILGFSARVRTEDDPDTIRAVTLIEVGSRSTTQAISQLRGLPEIVALHTTNGAWDLVAELRTASLADFDRVMGQIRSVDGVVNSETSLLLRSVQL</sequence>
<dbReference type="SUPFAM" id="SSF46785">
    <property type="entry name" value="Winged helix' DNA-binding domain"/>
    <property type="match status" value="1"/>
</dbReference>
<dbReference type="InterPro" id="IPR036388">
    <property type="entry name" value="WH-like_DNA-bd_sf"/>
</dbReference>
<dbReference type="GO" id="GO:0043565">
    <property type="term" value="F:sequence-specific DNA binding"/>
    <property type="evidence" value="ECO:0007669"/>
    <property type="project" value="InterPro"/>
</dbReference>
<keyword evidence="2 5" id="KW-0238">DNA-binding</keyword>
<gene>
    <name evidence="5" type="ORF">FB557_2264</name>
</gene>
<dbReference type="GO" id="GO:0043200">
    <property type="term" value="P:response to amino acid"/>
    <property type="evidence" value="ECO:0007669"/>
    <property type="project" value="TreeGrafter"/>
</dbReference>